<evidence type="ECO:0000256" key="4">
    <source>
        <dbReference type="ARBA" id="ARBA00042988"/>
    </source>
</evidence>
<evidence type="ECO:0000313" key="8">
    <source>
        <dbReference type="EMBL" id="CDO51721.1"/>
    </source>
</evidence>
<evidence type="ECO:0000256" key="5">
    <source>
        <dbReference type="ARBA" id="ARBA00049233"/>
    </source>
</evidence>
<dbReference type="EMBL" id="CCBN010000001">
    <property type="protein sequence ID" value="CDO51721.1"/>
    <property type="molecule type" value="Genomic_DNA"/>
</dbReference>
<dbReference type="InterPro" id="IPR055170">
    <property type="entry name" value="GFO_IDH_MocA-like_dom"/>
</dbReference>
<dbReference type="Pfam" id="PF01408">
    <property type="entry name" value="GFO_IDH_MocA"/>
    <property type="match status" value="1"/>
</dbReference>
<feature type="domain" description="GFO/IDH/MocA-like oxidoreductase" evidence="7">
    <location>
        <begin position="153"/>
        <end position="274"/>
    </location>
</feature>
<keyword evidence="9" id="KW-1185">Reference proteome</keyword>
<dbReference type="Pfam" id="PF22725">
    <property type="entry name" value="GFO_IDH_MocA_C3"/>
    <property type="match status" value="1"/>
</dbReference>
<feature type="domain" description="Gfo/Idh/MocA-like oxidoreductase N-terminal" evidence="6">
    <location>
        <begin position="10"/>
        <end position="138"/>
    </location>
</feature>
<dbReference type="SUPFAM" id="SSF55347">
    <property type="entry name" value="Glyceraldehyde-3-phosphate dehydrogenase-like, C-terminal domain"/>
    <property type="match status" value="1"/>
</dbReference>
<dbReference type="PANTHER" id="PTHR22604:SF105">
    <property type="entry name" value="TRANS-1,2-DIHYDROBENZENE-1,2-DIOL DEHYDROGENASE"/>
    <property type="match status" value="1"/>
</dbReference>
<dbReference type="AlphaFoldDB" id="A0A0J9X3F6"/>
<evidence type="ECO:0000259" key="7">
    <source>
        <dbReference type="Pfam" id="PF22725"/>
    </source>
</evidence>
<protein>
    <recommendedName>
        <fullName evidence="3">D-xylose 1-dehydrogenase (NADP(+), D-xylono-1,5-lactone-forming)</fullName>
        <ecNumber evidence="3">1.1.1.179</ecNumber>
    </recommendedName>
    <alternativeName>
        <fullName evidence="4">D-xylose-NADP dehydrogenase</fullName>
    </alternativeName>
</protein>
<dbReference type="Gene3D" id="3.40.50.720">
    <property type="entry name" value="NAD(P)-binding Rossmann-like Domain"/>
    <property type="match status" value="1"/>
</dbReference>
<accession>A0A0J9X3F6</accession>
<sequence length="360" mass="40077">MASTDSLPSLRWGIIATGIISSRFAADLQINRPDVRAHHSVVAVGSSTLEKAQNFIKTNLTAETRADATPYASYEGVYNDPNVQAVYIGTPHIVHKKNALDAIAAGKHVLCEKPFTLNARDAKEIFDAAKAKGVFVMEAVWTRFFPIVQEIKKKLHEEKIIGDIYRSFAEYSIMDYNEMDPKFRLRDPELGGGALLDIGIYTVTWTRLVLDPNVGDKAAESSWTGSQILKNGVDVHSAGIASYPTLNRQGIWSCSLFDNFSRDVVKVEGSLGTLTVVGKHHSCPQWFKVEFFDKTREPIRYEPPKEGFGFYWEADAVAVAIAAGKLEEENTMPWKETLSVMEILDNVRKSSGLVYPQERA</sequence>
<dbReference type="EC" id="1.1.1.179" evidence="3"/>
<comment type="similarity">
    <text evidence="1">Belongs to the Gfo/Idh/MocA family.</text>
</comment>
<dbReference type="STRING" id="1173061.A0A0J9X3F6"/>
<comment type="caution">
    <text evidence="8">The sequence shown here is derived from an EMBL/GenBank/DDBJ whole genome shotgun (WGS) entry which is preliminary data.</text>
</comment>
<gene>
    <name evidence="8" type="ORF">BN980_GECA01s11175g</name>
</gene>
<reference evidence="8" key="1">
    <citation type="submission" date="2014-03" db="EMBL/GenBank/DDBJ databases">
        <authorList>
            <person name="Casaregola S."/>
        </authorList>
    </citation>
    <scope>NUCLEOTIDE SEQUENCE [LARGE SCALE GENOMIC DNA]</scope>
    <source>
        <strain evidence="8">CLIB 918</strain>
    </source>
</reference>
<dbReference type="InterPro" id="IPR050984">
    <property type="entry name" value="Gfo/Idh/MocA_domain"/>
</dbReference>
<dbReference type="InterPro" id="IPR036291">
    <property type="entry name" value="NAD(P)-bd_dom_sf"/>
</dbReference>
<dbReference type="InterPro" id="IPR000683">
    <property type="entry name" value="Gfo/Idh/MocA-like_OxRdtase_N"/>
</dbReference>
<dbReference type="GO" id="GO:0047837">
    <property type="term" value="F:D-xylose 1-dehydrogenase (NADP+) activity"/>
    <property type="evidence" value="ECO:0007669"/>
    <property type="project" value="UniProtKB-EC"/>
</dbReference>
<keyword evidence="2" id="KW-0560">Oxidoreductase</keyword>
<comment type="catalytic activity">
    <reaction evidence="5">
        <text>D-xylose + NADP(+) = D-xylono-1,5-lactone + NADPH + H(+)</text>
        <dbReference type="Rhea" id="RHEA:22000"/>
        <dbReference type="ChEBI" id="CHEBI:15378"/>
        <dbReference type="ChEBI" id="CHEBI:15867"/>
        <dbReference type="ChEBI" id="CHEBI:53455"/>
        <dbReference type="ChEBI" id="CHEBI:57783"/>
        <dbReference type="ChEBI" id="CHEBI:58349"/>
        <dbReference type="EC" id="1.1.1.179"/>
    </reaction>
</comment>
<evidence type="ECO:0000313" key="9">
    <source>
        <dbReference type="Proteomes" id="UP000242525"/>
    </source>
</evidence>
<dbReference type="Proteomes" id="UP000242525">
    <property type="component" value="Unassembled WGS sequence"/>
</dbReference>
<organism evidence="8 9">
    <name type="scientific">Geotrichum candidum</name>
    <name type="common">Oospora lactis</name>
    <name type="synonym">Dipodascus geotrichum</name>
    <dbReference type="NCBI Taxonomy" id="1173061"/>
    <lineage>
        <taxon>Eukaryota</taxon>
        <taxon>Fungi</taxon>
        <taxon>Dikarya</taxon>
        <taxon>Ascomycota</taxon>
        <taxon>Saccharomycotina</taxon>
        <taxon>Dipodascomycetes</taxon>
        <taxon>Dipodascales</taxon>
        <taxon>Dipodascaceae</taxon>
        <taxon>Geotrichum</taxon>
    </lineage>
</organism>
<evidence type="ECO:0000256" key="1">
    <source>
        <dbReference type="ARBA" id="ARBA00010928"/>
    </source>
</evidence>
<dbReference type="PANTHER" id="PTHR22604">
    <property type="entry name" value="OXIDOREDUCTASES"/>
    <property type="match status" value="1"/>
</dbReference>
<dbReference type="SUPFAM" id="SSF51735">
    <property type="entry name" value="NAD(P)-binding Rossmann-fold domains"/>
    <property type="match status" value="1"/>
</dbReference>
<name>A0A0J9X3F6_GEOCN</name>
<dbReference type="Gene3D" id="3.30.360.10">
    <property type="entry name" value="Dihydrodipicolinate Reductase, domain 2"/>
    <property type="match status" value="1"/>
</dbReference>
<proteinExistence type="inferred from homology"/>
<evidence type="ECO:0000256" key="2">
    <source>
        <dbReference type="ARBA" id="ARBA00023002"/>
    </source>
</evidence>
<dbReference type="OrthoDB" id="2129491at2759"/>
<evidence type="ECO:0000259" key="6">
    <source>
        <dbReference type="Pfam" id="PF01408"/>
    </source>
</evidence>
<evidence type="ECO:0000256" key="3">
    <source>
        <dbReference type="ARBA" id="ARBA00038984"/>
    </source>
</evidence>
<dbReference type="GO" id="GO:0000166">
    <property type="term" value="F:nucleotide binding"/>
    <property type="evidence" value="ECO:0007669"/>
    <property type="project" value="InterPro"/>
</dbReference>